<evidence type="ECO:0000313" key="2">
    <source>
        <dbReference type="Proteomes" id="UP001153269"/>
    </source>
</evidence>
<keyword evidence="2" id="KW-1185">Reference proteome</keyword>
<dbReference type="Proteomes" id="UP001153269">
    <property type="component" value="Unassembled WGS sequence"/>
</dbReference>
<sequence>MNHGCSADLHFTSCRYTEVVGRSTLNCGGALGGVISPEAYRRLRSQSSCNDAEGFLKLEQIPGLFCPQLQGRASALRHRELDEYKHGAGPHILTVTNCGVWGCNELKSLFMGGDSVPFRPGHGRVHQSPRIDGDSSEQWPCCGPINSPRLWHRGPTLASGNENYSSDSLCSPP</sequence>
<comment type="caution">
    <text evidence="1">The sequence shown here is derived from an EMBL/GenBank/DDBJ whole genome shotgun (WGS) entry which is preliminary data.</text>
</comment>
<protein>
    <submittedName>
        <fullName evidence="1">Uncharacterized protein</fullName>
    </submittedName>
</protein>
<name>A0A9N7Y9U3_PLEPL</name>
<gene>
    <name evidence="1" type="ORF">PLEPLA_LOCUS5979</name>
</gene>
<organism evidence="1 2">
    <name type="scientific">Pleuronectes platessa</name>
    <name type="common">European plaice</name>
    <dbReference type="NCBI Taxonomy" id="8262"/>
    <lineage>
        <taxon>Eukaryota</taxon>
        <taxon>Metazoa</taxon>
        <taxon>Chordata</taxon>
        <taxon>Craniata</taxon>
        <taxon>Vertebrata</taxon>
        <taxon>Euteleostomi</taxon>
        <taxon>Actinopterygii</taxon>
        <taxon>Neopterygii</taxon>
        <taxon>Teleostei</taxon>
        <taxon>Neoteleostei</taxon>
        <taxon>Acanthomorphata</taxon>
        <taxon>Carangaria</taxon>
        <taxon>Pleuronectiformes</taxon>
        <taxon>Pleuronectoidei</taxon>
        <taxon>Pleuronectidae</taxon>
        <taxon>Pleuronectes</taxon>
    </lineage>
</organism>
<proteinExistence type="predicted"/>
<reference evidence="1" key="1">
    <citation type="submission" date="2020-03" db="EMBL/GenBank/DDBJ databases">
        <authorList>
            <person name="Weist P."/>
        </authorList>
    </citation>
    <scope>NUCLEOTIDE SEQUENCE</scope>
</reference>
<evidence type="ECO:0000313" key="1">
    <source>
        <dbReference type="EMBL" id="CAB1418157.1"/>
    </source>
</evidence>
<dbReference type="EMBL" id="CADEAL010000308">
    <property type="protein sequence ID" value="CAB1418157.1"/>
    <property type="molecule type" value="Genomic_DNA"/>
</dbReference>
<dbReference type="AlphaFoldDB" id="A0A9N7Y9U3"/>
<accession>A0A9N7Y9U3</accession>